<reference evidence="2" key="1">
    <citation type="submission" date="2021-02" db="EMBL/GenBank/DDBJ databases">
        <authorList>
            <person name="Nowell W R."/>
        </authorList>
    </citation>
    <scope>NUCLEOTIDE SEQUENCE</scope>
</reference>
<accession>A0A815IXY4</accession>
<evidence type="ECO:0000259" key="1">
    <source>
        <dbReference type="PROSITE" id="PS50181"/>
    </source>
</evidence>
<dbReference type="SUPFAM" id="SSF81383">
    <property type="entry name" value="F-box domain"/>
    <property type="match status" value="1"/>
</dbReference>
<dbReference type="PROSITE" id="PS50181">
    <property type="entry name" value="FBOX"/>
    <property type="match status" value="1"/>
</dbReference>
<proteinExistence type="predicted"/>
<organism evidence="2 3">
    <name type="scientific">Rotaria sordida</name>
    <dbReference type="NCBI Taxonomy" id="392033"/>
    <lineage>
        <taxon>Eukaryota</taxon>
        <taxon>Metazoa</taxon>
        <taxon>Spiralia</taxon>
        <taxon>Gnathifera</taxon>
        <taxon>Rotifera</taxon>
        <taxon>Eurotatoria</taxon>
        <taxon>Bdelloidea</taxon>
        <taxon>Philodinida</taxon>
        <taxon>Philodinidae</taxon>
        <taxon>Rotaria</taxon>
    </lineage>
</organism>
<dbReference type="AlphaFoldDB" id="A0A815IXY4"/>
<dbReference type="InterPro" id="IPR001810">
    <property type="entry name" value="F-box_dom"/>
</dbReference>
<name>A0A815IXY4_9BILA</name>
<comment type="caution">
    <text evidence="2">The sequence shown here is derived from an EMBL/GenBank/DDBJ whole genome shotgun (WGS) entry which is preliminary data.</text>
</comment>
<gene>
    <name evidence="2" type="ORF">SEV965_LOCUS29925</name>
</gene>
<feature type="domain" description="F-box" evidence="1">
    <location>
        <begin position="5"/>
        <end position="52"/>
    </location>
</feature>
<sequence length="554" mass="65359">MEYSCLQLNDLPDEILLIIFKKVNNVSLLYSLFDANKRFNKILYDPIFTSRLSLLNRDSNDCIYRLFDPILDRYCLQILPKIRHKMEWVNLESSSMTRILLCTDYPNLYGLGLYNLDKQKAKQLVSDETLLFHKFKSKILSLVIQTIQNGHLSIKENVNTFIFTHIFTMFTNLQYLNFASSFMSYQRLLFGLSPPSVFSSNLLELHVDLDQFTDCLYLLDGRFNQLRKLYVNIDTIIPSRLVIDNKEKLSNLRCFVIYSDFVIYTYDELIVPLLHRMSNLEELTLDLTVLNRKTFIDGNNLKDIIDHMIQLKQFTFNIHSTITLNNQINLPFNENIQNSFKEFKHNQIICCVNYFSETVKGQCRIYSCPYISKEYTNITNNFPGGLFECVRQISLYDEHPFEHEFFLRIAQSFPLMKKLTLVNKKAQKNKSKDDHQNLTIANYPHLKDIDLYQAHEDYIEQFLLNTKTCLLYNVELVTDHQLLEKVTHNFRRDATRINCSKINYLSILICTTLNDLRDVTHNIHYENYRYKKLSSFNGNHTKNDKTLQTSSVNK</sequence>
<dbReference type="Proteomes" id="UP000663889">
    <property type="component" value="Unassembled WGS sequence"/>
</dbReference>
<evidence type="ECO:0000313" key="3">
    <source>
        <dbReference type="Proteomes" id="UP000663889"/>
    </source>
</evidence>
<evidence type="ECO:0000313" key="2">
    <source>
        <dbReference type="EMBL" id="CAF1371621.1"/>
    </source>
</evidence>
<dbReference type="InterPro" id="IPR036047">
    <property type="entry name" value="F-box-like_dom_sf"/>
</dbReference>
<dbReference type="EMBL" id="CAJNOU010003113">
    <property type="protein sequence ID" value="CAF1371621.1"/>
    <property type="molecule type" value="Genomic_DNA"/>
</dbReference>
<protein>
    <recommendedName>
        <fullName evidence="1">F-box domain-containing protein</fullName>
    </recommendedName>
</protein>
<dbReference type="InterPro" id="IPR027417">
    <property type="entry name" value="P-loop_NTPase"/>
</dbReference>
<dbReference type="Gene3D" id="3.40.50.300">
    <property type="entry name" value="P-loop containing nucleotide triphosphate hydrolases"/>
    <property type="match status" value="1"/>
</dbReference>